<dbReference type="STRING" id="147375.BXP28_10770"/>
<feature type="compositionally biased region" description="Basic residues" evidence="1">
    <location>
        <begin position="459"/>
        <end position="472"/>
    </location>
</feature>
<evidence type="ECO:0000256" key="1">
    <source>
        <dbReference type="SAM" id="MobiDB-lite"/>
    </source>
</evidence>
<dbReference type="AlphaFoldDB" id="A0A2L1U4F3"/>
<dbReference type="Pfam" id="PF00534">
    <property type="entry name" value="Glycos_transf_1"/>
    <property type="match status" value="1"/>
</dbReference>
<dbReference type="GO" id="GO:0016757">
    <property type="term" value="F:glycosyltransferase activity"/>
    <property type="evidence" value="ECO:0007669"/>
    <property type="project" value="InterPro"/>
</dbReference>
<gene>
    <name evidence="3" type="ORF">ERICIII_03714</name>
</gene>
<dbReference type="InterPro" id="IPR001296">
    <property type="entry name" value="Glyco_trans_1"/>
</dbReference>
<feature type="region of interest" description="Disordered" evidence="1">
    <location>
        <begin position="459"/>
        <end position="481"/>
    </location>
</feature>
<protein>
    <submittedName>
        <fullName evidence="3">Extracellular matrix biosynthesis-like protein</fullName>
    </submittedName>
</protein>
<evidence type="ECO:0000259" key="2">
    <source>
        <dbReference type="Pfam" id="PF00534"/>
    </source>
</evidence>
<reference evidence="4" key="1">
    <citation type="submission" date="2017-02" db="EMBL/GenBank/DDBJ databases">
        <title>Delineation of Paenibacillus larvae strains originating from foulbrood outbreaks.</title>
        <authorList>
            <person name="Beims H."/>
            <person name="Bunk B."/>
            <person name="Sproeer C."/>
            <person name="Mohr K.I."/>
            <person name="Pradella S."/>
            <person name="Guenther G."/>
            <person name="Rohde M."/>
            <person name="von der Ohe W."/>
            <person name="Steinert M."/>
        </authorList>
    </citation>
    <scope>NUCLEOTIDE SEQUENCE [LARGE SCALE GENOMIC DNA]</scope>
    <source>
        <strain evidence="4">Eric_III</strain>
    </source>
</reference>
<dbReference type="Gene3D" id="3.40.50.2000">
    <property type="entry name" value="Glycogen Phosphorylase B"/>
    <property type="match status" value="2"/>
</dbReference>
<feature type="domain" description="Glycosyl transferase family 1" evidence="2">
    <location>
        <begin position="233"/>
        <end position="397"/>
    </location>
</feature>
<dbReference type="EMBL" id="CP019655">
    <property type="protein sequence ID" value="AVF27823.1"/>
    <property type="molecule type" value="Genomic_DNA"/>
</dbReference>
<proteinExistence type="predicted"/>
<dbReference type="PANTHER" id="PTHR12526">
    <property type="entry name" value="GLYCOSYLTRANSFERASE"/>
    <property type="match status" value="1"/>
</dbReference>
<name>A0A2L1U4F3_9BACL</name>
<evidence type="ECO:0000313" key="3">
    <source>
        <dbReference type="EMBL" id="AVF27823.1"/>
    </source>
</evidence>
<evidence type="ECO:0000313" key="4">
    <source>
        <dbReference type="Proteomes" id="UP000239833"/>
    </source>
</evidence>
<organism evidence="3 4">
    <name type="scientific">Paenibacillus larvae subsp. larvae</name>
    <dbReference type="NCBI Taxonomy" id="147375"/>
    <lineage>
        <taxon>Bacteria</taxon>
        <taxon>Bacillati</taxon>
        <taxon>Bacillota</taxon>
        <taxon>Bacilli</taxon>
        <taxon>Bacillales</taxon>
        <taxon>Paenibacillaceae</taxon>
        <taxon>Paenibacillus</taxon>
    </lineage>
</organism>
<sequence>MSCQEGWNPNILYYILKGGEYHTCCDKGYAFMNHSRLKLMLFSHICSGEHITGAEKLLLFFVDQLKSEHECTLVVPNEGQLAYEARNKGIRTLVQNYPLLWEMYTPSFSMNQAEQMVLEKGGPEMTLLTNLLTAERPDVVVANTCINALPAIAARQIGIPVAWIITEIMTENEYTSLSIQAIDRYANWIIGISEASLRSFRPIIDPDKLFILYPFFDKSQALPELWPSERCKRRNELGLTEQQTVIGYISSDIYPSKGLDHFIQMTFHLNTKWDHARFMIIGRPTDIQYYQECRKLAENSPWKDRFHFIPFDKHIHTLYPAMDVVVVPSLVEEGFGMTALESMGFGKAVVAYESGGLREIFLNTNNQASLVPKGKPAQLAAVVKPWLEHKEACKQQGIQNEAAAEAFFGITAFWSRLHIILDRIQEQLLRWQADGTGPLVSPVPSGKIPVQKVPSIVHRKRRKKKTGKKVPGKSRATYTKSRWRSVNQNRTVYRKRRRNRRNTVRRVKQTDIRKVNL</sequence>
<dbReference type="SUPFAM" id="SSF53756">
    <property type="entry name" value="UDP-Glycosyltransferase/glycogen phosphorylase"/>
    <property type="match status" value="1"/>
</dbReference>
<dbReference type="CDD" id="cd03801">
    <property type="entry name" value="GT4_PimA-like"/>
    <property type="match status" value="1"/>
</dbReference>
<dbReference type="Proteomes" id="UP000239833">
    <property type="component" value="Chromosome"/>
</dbReference>
<accession>A0A2L1U4F3</accession>